<keyword evidence="2" id="KW-0378">Hydrolase</keyword>
<feature type="region of interest" description="Disordered" evidence="1">
    <location>
        <begin position="327"/>
        <end position="346"/>
    </location>
</feature>
<dbReference type="Proteomes" id="UP001232536">
    <property type="component" value="Unassembled WGS sequence"/>
</dbReference>
<protein>
    <submittedName>
        <fullName evidence="2">HAD-IIA family hydrolase</fullName>
    </submittedName>
</protein>
<gene>
    <name evidence="2" type="ORF">Q6348_09760</name>
</gene>
<dbReference type="NCBIfam" id="TIGR01460">
    <property type="entry name" value="HAD-SF-IIA"/>
    <property type="match status" value="1"/>
</dbReference>
<dbReference type="Gene3D" id="3.40.50.1000">
    <property type="entry name" value="HAD superfamily/HAD-like"/>
    <property type="match status" value="2"/>
</dbReference>
<keyword evidence="3" id="KW-1185">Reference proteome</keyword>
<dbReference type="Pfam" id="PF13344">
    <property type="entry name" value="Hydrolase_6"/>
    <property type="match status" value="1"/>
</dbReference>
<dbReference type="EMBL" id="JAUQYP010000001">
    <property type="protein sequence ID" value="MDO8107478.1"/>
    <property type="molecule type" value="Genomic_DNA"/>
</dbReference>
<name>A0ABT9D993_9CELL</name>
<dbReference type="Pfam" id="PF13242">
    <property type="entry name" value="Hydrolase_like"/>
    <property type="match status" value="1"/>
</dbReference>
<dbReference type="GO" id="GO:0016787">
    <property type="term" value="F:hydrolase activity"/>
    <property type="evidence" value="ECO:0007669"/>
    <property type="project" value="UniProtKB-KW"/>
</dbReference>
<dbReference type="NCBIfam" id="TIGR01549">
    <property type="entry name" value="HAD-SF-IA-v1"/>
    <property type="match status" value="1"/>
</dbReference>
<evidence type="ECO:0000313" key="2">
    <source>
        <dbReference type="EMBL" id="MDO8107478.1"/>
    </source>
</evidence>
<evidence type="ECO:0000256" key="1">
    <source>
        <dbReference type="SAM" id="MobiDB-lite"/>
    </source>
</evidence>
<dbReference type="InterPro" id="IPR006357">
    <property type="entry name" value="HAD-SF_hydro_IIA"/>
</dbReference>
<comment type="caution">
    <text evidence="2">The sequence shown here is derived from an EMBL/GenBank/DDBJ whole genome shotgun (WGS) entry which is preliminary data.</text>
</comment>
<dbReference type="SUPFAM" id="SSF56784">
    <property type="entry name" value="HAD-like"/>
    <property type="match status" value="1"/>
</dbReference>
<accession>A0ABT9D993</accession>
<dbReference type="InterPro" id="IPR036412">
    <property type="entry name" value="HAD-like_sf"/>
</dbReference>
<dbReference type="PANTHER" id="PTHR19288">
    <property type="entry name" value="4-NITROPHENYLPHOSPHATASE-RELATED"/>
    <property type="match status" value="1"/>
</dbReference>
<organism evidence="2 3">
    <name type="scientific">Actinotalea lenta</name>
    <dbReference type="NCBI Taxonomy" id="3064654"/>
    <lineage>
        <taxon>Bacteria</taxon>
        <taxon>Bacillati</taxon>
        <taxon>Actinomycetota</taxon>
        <taxon>Actinomycetes</taxon>
        <taxon>Micrococcales</taxon>
        <taxon>Cellulomonadaceae</taxon>
        <taxon>Actinotalea</taxon>
    </lineage>
</organism>
<dbReference type="InterPro" id="IPR006439">
    <property type="entry name" value="HAD-SF_hydro_IA"/>
</dbReference>
<dbReference type="InterPro" id="IPR023214">
    <property type="entry name" value="HAD_sf"/>
</dbReference>
<sequence>MGPGLLSCEVPLAERYDLALVDLDGVAYRGRKPIPHAAEGLSDARLAGMDVVFVTNNASREPESVAHQLTELEIPCSPRDVMTAAQAAATLLAERLDPGSRVLVVGGPGLRTAVGAVGLVVVDSAEELPAAVVQGYSADVGWRQLAEAAYAVEAGAWFVASNLDRTLPTERGFAPGNGALVSAVQTATGVEPVSAGKPEPTLYQLAARRRGASNPLVVGDRLDTDLAGARAAGWAGLHVLTGVSTARDAVLARPAERPSYLGADLRSLLVPHVAPHEDAGWWVCGGAAARVVGARLELDERSGSSPGERRDEVDRVRAACAAAWDASDHGETLDPDSVGALGPRAG</sequence>
<proteinExistence type="predicted"/>
<dbReference type="PANTHER" id="PTHR19288:SF95">
    <property type="entry name" value="D-GLYCEROL 3-PHOSPHATE PHOSPHATASE"/>
    <property type="match status" value="1"/>
</dbReference>
<evidence type="ECO:0000313" key="3">
    <source>
        <dbReference type="Proteomes" id="UP001232536"/>
    </source>
</evidence>
<reference evidence="2 3" key="1">
    <citation type="submission" date="2023-07" db="EMBL/GenBank/DDBJ databases">
        <title>Description of novel actinomycetes strains, isolated from tidal flat sediment.</title>
        <authorList>
            <person name="Lu C."/>
        </authorList>
    </citation>
    <scope>NUCLEOTIDE SEQUENCE [LARGE SCALE GENOMIC DNA]</scope>
    <source>
        <strain evidence="2 3">SYSU T00b441</strain>
    </source>
</reference>